<dbReference type="Proteomes" id="UP000245754">
    <property type="component" value="Unassembled WGS sequence"/>
</dbReference>
<comment type="caution">
    <text evidence="1">The sequence shown here is derived from an EMBL/GenBank/DDBJ whole genome shotgun (WGS) entry which is preliminary data.</text>
</comment>
<dbReference type="AlphaFoldDB" id="A0A316EYJ2"/>
<dbReference type="RefSeq" id="WP_109581033.1">
    <property type="nucleotide sequence ID" value="NZ_CAJPUX010000001.1"/>
</dbReference>
<evidence type="ECO:0000313" key="1">
    <source>
        <dbReference type="EMBL" id="PWK37296.1"/>
    </source>
</evidence>
<keyword evidence="2" id="KW-1185">Reference proteome</keyword>
<name>A0A316EYJ2_9BURK</name>
<evidence type="ECO:0000313" key="2">
    <source>
        <dbReference type="Proteomes" id="UP000245754"/>
    </source>
</evidence>
<reference evidence="1 2" key="1">
    <citation type="submission" date="2018-05" db="EMBL/GenBank/DDBJ databases">
        <title>Genomic Encyclopedia of Type Strains, Phase IV (KMG-V): Genome sequencing to study the core and pangenomes of soil and plant-associated prokaryotes.</title>
        <authorList>
            <person name="Whitman W."/>
        </authorList>
    </citation>
    <scope>NUCLEOTIDE SEQUENCE [LARGE SCALE GENOMIC DNA]</scope>
    <source>
        <strain evidence="1 2">SLV-132</strain>
    </source>
</reference>
<dbReference type="EMBL" id="QGGT01000001">
    <property type="protein sequence ID" value="PWK37296.1"/>
    <property type="molecule type" value="Genomic_DNA"/>
</dbReference>
<dbReference type="OrthoDB" id="8965801at2"/>
<dbReference type="GeneID" id="98340190"/>
<organism evidence="1 2">
    <name type="scientific">Cupriavidus plantarum</name>
    <dbReference type="NCBI Taxonomy" id="942865"/>
    <lineage>
        <taxon>Bacteria</taxon>
        <taxon>Pseudomonadati</taxon>
        <taxon>Pseudomonadota</taxon>
        <taxon>Betaproteobacteria</taxon>
        <taxon>Burkholderiales</taxon>
        <taxon>Burkholderiaceae</taxon>
        <taxon>Cupriavidus</taxon>
    </lineage>
</organism>
<sequence>MKTPFIFAIAVAALAGCAASPYTPPPSRATTAVGESKLAPKAAAQCIGQQWANSSNQTVMMQYMLANDQAFDVYVPGQQPPNGSAAVVRKSAQGPGSWIGFRGSDTSASSAINQCL</sequence>
<proteinExistence type="predicted"/>
<protein>
    <submittedName>
        <fullName evidence="1">Uncharacterized protein</fullName>
    </submittedName>
</protein>
<dbReference type="PROSITE" id="PS51257">
    <property type="entry name" value="PROKAR_LIPOPROTEIN"/>
    <property type="match status" value="1"/>
</dbReference>
<gene>
    <name evidence="1" type="ORF">C7419_1011178</name>
</gene>
<accession>A0A316EYJ2</accession>